<feature type="region of interest" description="Disordered" evidence="1">
    <location>
        <begin position="104"/>
        <end position="138"/>
    </location>
</feature>
<accession>A0A830F5U4</accession>
<dbReference type="AlphaFoldDB" id="A0A830F5U4"/>
<reference evidence="2" key="2">
    <citation type="submission" date="2020-09" db="EMBL/GenBank/DDBJ databases">
        <authorList>
            <person name="Sun Q."/>
            <person name="Ohkuma M."/>
        </authorList>
    </citation>
    <scope>NUCLEOTIDE SEQUENCE</scope>
    <source>
        <strain evidence="2">JCM 19596</strain>
    </source>
</reference>
<keyword evidence="3" id="KW-1185">Reference proteome</keyword>
<evidence type="ECO:0000313" key="2">
    <source>
        <dbReference type="EMBL" id="GGL57447.1"/>
    </source>
</evidence>
<gene>
    <name evidence="2" type="ORF">GCM10009039_14520</name>
</gene>
<evidence type="ECO:0000313" key="3">
    <source>
        <dbReference type="Proteomes" id="UP000607197"/>
    </source>
</evidence>
<comment type="caution">
    <text evidence="2">The sequence shown here is derived from an EMBL/GenBank/DDBJ whole genome shotgun (WGS) entry which is preliminary data.</text>
</comment>
<dbReference type="Proteomes" id="UP000607197">
    <property type="component" value="Unassembled WGS sequence"/>
</dbReference>
<feature type="compositionally biased region" description="Low complexity" evidence="1">
    <location>
        <begin position="112"/>
        <end position="126"/>
    </location>
</feature>
<dbReference type="RefSeq" id="WP_188977432.1">
    <property type="nucleotide sequence ID" value="NZ_BMPG01000002.1"/>
</dbReference>
<reference evidence="2" key="1">
    <citation type="journal article" date="2014" name="Int. J. Syst. Evol. Microbiol.">
        <title>Complete genome sequence of Corynebacterium casei LMG S-19264T (=DSM 44701T), isolated from a smear-ripened cheese.</title>
        <authorList>
            <consortium name="US DOE Joint Genome Institute (JGI-PGF)"/>
            <person name="Walter F."/>
            <person name="Albersmeier A."/>
            <person name="Kalinowski J."/>
            <person name="Ruckert C."/>
        </authorList>
    </citation>
    <scope>NUCLEOTIDE SEQUENCE</scope>
    <source>
        <strain evidence="2">JCM 19596</strain>
    </source>
</reference>
<proteinExistence type="predicted"/>
<name>A0A830F5U4_9EURY</name>
<sequence length="154" mass="16983">MVNVRINDEELQSFLDDVDNQSEAVRDGLRLLMNQQAGRKFPELNDKQTRAYQWILEAAGTSGVVSAEEVVTVLAQEFSRGKQLVKMTILDPLKHEGYIEVEWGRIRPQPPGEMESSGGSSTSSSDGLEDDAPTVEDEWARQEAATVVGGESDD</sequence>
<organism evidence="2 3">
    <name type="scientific">Halocalculus aciditolerans</name>
    <dbReference type="NCBI Taxonomy" id="1383812"/>
    <lineage>
        <taxon>Archaea</taxon>
        <taxon>Methanobacteriati</taxon>
        <taxon>Methanobacteriota</taxon>
        <taxon>Stenosarchaea group</taxon>
        <taxon>Halobacteria</taxon>
        <taxon>Halobacteriales</taxon>
        <taxon>Halobacteriaceae</taxon>
        <taxon>Halocalculus</taxon>
    </lineage>
</organism>
<protein>
    <submittedName>
        <fullName evidence="2">Uncharacterized protein</fullName>
    </submittedName>
</protein>
<dbReference type="EMBL" id="BMPG01000002">
    <property type="protein sequence ID" value="GGL57447.1"/>
    <property type="molecule type" value="Genomic_DNA"/>
</dbReference>
<evidence type="ECO:0000256" key="1">
    <source>
        <dbReference type="SAM" id="MobiDB-lite"/>
    </source>
</evidence>
<feature type="compositionally biased region" description="Acidic residues" evidence="1">
    <location>
        <begin position="127"/>
        <end position="137"/>
    </location>
</feature>